<sequence>MLGSRCKRSGTCSTSDAFGPSALRPYGPSIVGVRACSHPDTFSPPIISFFVRKSVVSHTKSRRLFGQKM</sequence>
<proteinExistence type="predicted"/>
<dbReference type="AlphaFoldDB" id="U5YDY9"/>
<evidence type="ECO:0000313" key="1">
    <source>
        <dbReference type="EMBL" id="AGZ90193.1"/>
    </source>
</evidence>
<accession>U5YDY9</accession>
<reference evidence="1" key="1">
    <citation type="journal article" date="2013" name="Genome Biol. Evol.">
        <title>Tracing the evolution of streptophyte algae and their mitochondrial genome.</title>
        <authorList>
            <person name="Turmel M."/>
            <person name="Otis C."/>
            <person name="Lemieux C."/>
        </authorList>
    </citation>
    <scope>NUCLEOTIDE SEQUENCE</scope>
</reference>
<gene>
    <name evidence="1" type="primary">orf69a</name>
</gene>
<protein>
    <submittedName>
        <fullName evidence="1">Uncharacterized protein</fullName>
    </submittedName>
</protein>
<name>U5YDY9_MONSK</name>
<organism evidence="1">
    <name type="scientific">Monomastix sp. (strain OKE-1)</name>
    <dbReference type="NCBI Taxonomy" id="141716"/>
    <lineage>
        <taxon>Eukaryota</taxon>
        <taxon>Viridiplantae</taxon>
        <taxon>Chlorophyta</taxon>
        <taxon>Mamiellophyceae</taxon>
        <taxon>Monomastigales</taxon>
        <taxon>Monomastigaceae</taxon>
        <taxon>Monomastix</taxon>
    </lineage>
</organism>
<dbReference type="RefSeq" id="YP_008802540.1">
    <property type="nucleotide sequence ID" value="NC_022797.1"/>
</dbReference>
<dbReference type="EMBL" id="KF060939">
    <property type="protein sequence ID" value="AGZ90193.1"/>
    <property type="molecule type" value="Genomic_DNA"/>
</dbReference>
<keyword evidence="1" id="KW-0496">Mitochondrion</keyword>
<geneLocation type="mitochondrion" evidence="1"/>
<dbReference type="GeneID" id="17622518"/>